<protein>
    <submittedName>
        <fullName evidence="2">Uncharacterized protein</fullName>
    </submittedName>
</protein>
<proteinExistence type="predicted"/>
<sequence length="244" mass="27136">MFESGNFKRRRRMKLPKTQHEHMAINNPISSTMNGHALDDPLGLFRMQYLQQYMHNRVVTKHQLGQQSQCPGNTTLASCPTSFSVIQNGPNFFQPKAPLLSSSFSNIPVPEQDINLVSLPNMFSYWNPAIRAISQLLCPADSATSQLPSSSAMDNQFYESLLNNKWLEGHETNAPQASQAFCEEQKAISNWPGTTAATRNSSLALPNASQSTPFFLCPTSLPQSAFEISYAQEQSPNFLSTRTS</sequence>
<keyword evidence="1" id="KW-1185">Reference proteome</keyword>
<name>A0A915DNR8_9BILA</name>
<reference evidence="2" key="1">
    <citation type="submission" date="2022-11" db="UniProtKB">
        <authorList>
            <consortium name="WormBaseParasite"/>
        </authorList>
    </citation>
    <scope>IDENTIFICATION</scope>
</reference>
<dbReference type="AlphaFoldDB" id="A0A915DNR8"/>
<evidence type="ECO:0000313" key="2">
    <source>
        <dbReference type="WBParaSite" id="jg21942"/>
    </source>
</evidence>
<accession>A0A915DNR8</accession>
<dbReference type="Proteomes" id="UP000887574">
    <property type="component" value="Unplaced"/>
</dbReference>
<dbReference type="WBParaSite" id="jg21942">
    <property type="protein sequence ID" value="jg21942"/>
    <property type="gene ID" value="jg21942"/>
</dbReference>
<evidence type="ECO:0000313" key="1">
    <source>
        <dbReference type="Proteomes" id="UP000887574"/>
    </source>
</evidence>
<organism evidence="1 2">
    <name type="scientific">Ditylenchus dipsaci</name>
    <dbReference type="NCBI Taxonomy" id="166011"/>
    <lineage>
        <taxon>Eukaryota</taxon>
        <taxon>Metazoa</taxon>
        <taxon>Ecdysozoa</taxon>
        <taxon>Nematoda</taxon>
        <taxon>Chromadorea</taxon>
        <taxon>Rhabditida</taxon>
        <taxon>Tylenchina</taxon>
        <taxon>Tylenchomorpha</taxon>
        <taxon>Sphaerularioidea</taxon>
        <taxon>Anguinidae</taxon>
        <taxon>Anguininae</taxon>
        <taxon>Ditylenchus</taxon>
    </lineage>
</organism>